<dbReference type="RefSeq" id="WP_158035726.1">
    <property type="nucleotide sequence ID" value="NZ_BAAAZV010000003.1"/>
</dbReference>
<proteinExistence type="predicted"/>
<reference evidence="2 3" key="1">
    <citation type="submission" date="2019-09" db="EMBL/GenBank/DDBJ databases">
        <title>Phylogeny of genus Pseudoclavibacter and closely related genus.</title>
        <authorList>
            <person name="Li Y."/>
        </authorList>
    </citation>
    <scope>NUCLEOTIDE SEQUENCE [LARGE SCALE GENOMIC DNA]</scope>
    <source>
        <strain evidence="2 3">JCM 16921</strain>
    </source>
</reference>
<dbReference type="Proteomes" id="UP000481339">
    <property type="component" value="Unassembled WGS sequence"/>
</dbReference>
<evidence type="ECO:0000313" key="2">
    <source>
        <dbReference type="EMBL" id="KAB1632804.1"/>
    </source>
</evidence>
<feature type="transmembrane region" description="Helical" evidence="1">
    <location>
        <begin position="281"/>
        <end position="302"/>
    </location>
</feature>
<evidence type="ECO:0000313" key="3">
    <source>
        <dbReference type="Proteomes" id="UP000481339"/>
    </source>
</evidence>
<comment type="caution">
    <text evidence="2">The sequence shown here is derived from an EMBL/GenBank/DDBJ whole genome shotgun (WGS) entry which is preliminary data.</text>
</comment>
<gene>
    <name evidence="2" type="ORF">F8O02_02740</name>
</gene>
<organism evidence="2 3">
    <name type="scientific">Pseudoclavibacter caeni</name>
    <dbReference type="NCBI Taxonomy" id="908846"/>
    <lineage>
        <taxon>Bacteria</taxon>
        <taxon>Bacillati</taxon>
        <taxon>Actinomycetota</taxon>
        <taxon>Actinomycetes</taxon>
        <taxon>Micrococcales</taxon>
        <taxon>Microbacteriaceae</taxon>
        <taxon>Pseudoclavibacter</taxon>
    </lineage>
</organism>
<keyword evidence="1" id="KW-1133">Transmembrane helix</keyword>
<sequence length="304" mass="32149">MSHAAIAPPRHVARHGDELIGQRAGSPAHQVCGFLRHPHLRGGESVPDDTLPGTVRIRLAPIREPLHDRLARGPLRDSELLHVTLAVLSALHYLAQCGWRLGGLDIDDLVCATDDRVQVDAPARLAPSGSRPLDDRDVALATRLLEQLPREPDEERDTVSAARIAAADVLAAVSSGRSLRRAMIDTGAAALAEAPGAQPLTPIADGRRRRRRRAGPALPLTAGPIRRAGALVSAAGTILRVRAALGGLDDVLGRLQRGLERRARGIGTARRRSGAERGRRARLLLVMLGGGGVLAGVLMLGLGS</sequence>
<keyword evidence="1" id="KW-0812">Transmembrane</keyword>
<dbReference type="AlphaFoldDB" id="A0A7C8FU58"/>
<name>A0A7C8FU58_9MICO</name>
<dbReference type="EMBL" id="WBKA01000002">
    <property type="protein sequence ID" value="KAB1632804.1"/>
    <property type="molecule type" value="Genomic_DNA"/>
</dbReference>
<dbReference type="OrthoDB" id="5125786at2"/>
<evidence type="ECO:0000256" key="1">
    <source>
        <dbReference type="SAM" id="Phobius"/>
    </source>
</evidence>
<keyword evidence="1" id="KW-0472">Membrane</keyword>
<keyword evidence="3" id="KW-1185">Reference proteome</keyword>
<protein>
    <submittedName>
        <fullName evidence="2">Uncharacterized protein</fullName>
    </submittedName>
</protein>
<accession>A0A7C8FU58</accession>